<dbReference type="PROSITE" id="PS50181">
    <property type="entry name" value="FBOX"/>
    <property type="match status" value="1"/>
</dbReference>
<name>A0A3Q2G9P1_CYPVA</name>
<reference evidence="2" key="1">
    <citation type="submission" date="2025-08" db="UniProtKB">
        <authorList>
            <consortium name="Ensembl"/>
        </authorList>
    </citation>
    <scope>IDENTIFICATION</scope>
</reference>
<proteinExistence type="predicted"/>
<dbReference type="OMA" id="HIDPWPS"/>
<protein>
    <recommendedName>
        <fullName evidence="1">F-box domain-containing protein</fullName>
    </recommendedName>
</protein>
<dbReference type="AlphaFoldDB" id="A0A3Q2G9P1"/>
<dbReference type="GeneTree" id="ENSGT00530000069038"/>
<dbReference type="Proteomes" id="UP000265020">
    <property type="component" value="Unassembled WGS sequence"/>
</dbReference>
<dbReference type="InterPro" id="IPR036047">
    <property type="entry name" value="F-box-like_dom_sf"/>
</dbReference>
<feature type="domain" description="F-box" evidence="1">
    <location>
        <begin position="2"/>
        <end position="48"/>
    </location>
</feature>
<sequence>MALPSPHLPAEIWVHVFGYLRVPDKLSLRACCKYFRKLIDHWSLWKGWTAVLNFRNGSYTKRFWSSLRQRKVSSVVVRRTAAHNWRQLSAELPGLTALVLEEGDMENLSFSSDFPHLQRLAIRSSEVVLDALTRPHFEQLTHLSLCDVRFPIKSSFLPFISHLRNLTSLVCHNSGTSVEPISLIESLLYYLPKLNHLSLSSKRACVYVPKRQVNERISSLLSLELIQYSDHVFPVNTMKKAPHLNSLSVFYEDVHQNMQYTSSHLAFLLNKWLEDLPKLSKLAVTRGPPVKMYVASIPAAVTSLTLCRSRLSPEDMSAISAQLPNLLHLHIEPWPSHLGENIARIPELFPKLRTLKLRRDRVPEKDLLHLHRLQDLEHLEILDSSPDLSHLAAQLHANRASSLLNRVSL</sequence>
<keyword evidence="3" id="KW-1185">Reference proteome</keyword>
<evidence type="ECO:0000313" key="3">
    <source>
        <dbReference type="Proteomes" id="UP000265020"/>
    </source>
</evidence>
<dbReference type="PANTHER" id="PTHR38926:SF5">
    <property type="entry name" value="F-BOX AND LEUCINE-RICH REPEAT PROTEIN 6"/>
    <property type="match status" value="1"/>
</dbReference>
<evidence type="ECO:0000313" key="2">
    <source>
        <dbReference type="Ensembl" id="ENSCVAP00000020960.1"/>
    </source>
</evidence>
<dbReference type="Pfam" id="PF12937">
    <property type="entry name" value="F-box-like"/>
    <property type="match status" value="1"/>
</dbReference>
<accession>A0A3Q2G9P1</accession>
<dbReference type="InterPro" id="IPR032675">
    <property type="entry name" value="LRR_dom_sf"/>
</dbReference>
<dbReference type="Gene3D" id="3.80.10.10">
    <property type="entry name" value="Ribonuclease Inhibitor"/>
    <property type="match status" value="2"/>
</dbReference>
<reference evidence="2" key="2">
    <citation type="submission" date="2025-09" db="UniProtKB">
        <authorList>
            <consortium name="Ensembl"/>
        </authorList>
    </citation>
    <scope>IDENTIFICATION</scope>
</reference>
<dbReference type="SUPFAM" id="SSF81383">
    <property type="entry name" value="F-box domain"/>
    <property type="match status" value="1"/>
</dbReference>
<evidence type="ECO:0000259" key="1">
    <source>
        <dbReference type="PROSITE" id="PS50181"/>
    </source>
</evidence>
<dbReference type="PANTHER" id="PTHR38926">
    <property type="entry name" value="F-BOX DOMAIN CONTAINING PROTEIN, EXPRESSED"/>
    <property type="match status" value="1"/>
</dbReference>
<dbReference type="SMART" id="SM00256">
    <property type="entry name" value="FBOX"/>
    <property type="match status" value="1"/>
</dbReference>
<dbReference type="InterPro" id="IPR001810">
    <property type="entry name" value="F-box_dom"/>
</dbReference>
<dbReference type="STRING" id="28743.ENSCVAP00000020960"/>
<dbReference type="SUPFAM" id="SSF52047">
    <property type="entry name" value="RNI-like"/>
    <property type="match status" value="1"/>
</dbReference>
<dbReference type="Gene3D" id="1.20.1280.50">
    <property type="match status" value="1"/>
</dbReference>
<organism evidence="2 3">
    <name type="scientific">Cyprinodon variegatus</name>
    <name type="common">Sheepshead minnow</name>
    <dbReference type="NCBI Taxonomy" id="28743"/>
    <lineage>
        <taxon>Eukaryota</taxon>
        <taxon>Metazoa</taxon>
        <taxon>Chordata</taxon>
        <taxon>Craniata</taxon>
        <taxon>Vertebrata</taxon>
        <taxon>Euteleostomi</taxon>
        <taxon>Actinopterygii</taxon>
        <taxon>Neopterygii</taxon>
        <taxon>Teleostei</taxon>
        <taxon>Neoteleostei</taxon>
        <taxon>Acanthomorphata</taxon>
        <taxon>Ovalentaria</taxon>
        <taxon>Atherinomorphae</taxon>
        <taxon>Cyprinodontiformes</taxon>
        <taxon>Cyprinodontidae</taxon>
        <taxon>Cyprinodon</taxon>
    </lineage>
</organism>
<dbReference type="Ensembl" id="ENSCVAT00000013041.1">
    <property type="protein sequence ID" value="ENSCVAP00000020960.1"/>
    <property type="gene ID" value="ENSCVAG00000002668.1"/>
</dbReference>